<dbReference type="EnsemblMetazoa" id="CLYHEMT023511.2">
    <property type="protein sequence ID" value="CLYHEMP023511.2"/>
    <property type="gene ID" value="CLYHEMG023511"/>
</dbReference>
<evidence type="ECO:0000313" key="3">
    <source>
        <dbReference type="EnsemblMetazoa" id="CLYHEMP023511.2"/>
    </source>
</evidence>
<dbReference type="PROSITE" id="PS51820">
    <property type="entry name" value="PA14"/>
    <property type="match status" value="1"/>
</dbReference>
<evidence type="ECO:0000256" key="1">
    <source>
        <dbReference type="ARBA" id="ARBA00022729"/>
    </source>
</evidence>
<dbReference type="PANTHER" id="PTHR46769">
    <property type="entry name" value="POLYCYSTIC KIDNEY AND HEPATIC DISEASE 1 (AUTOSOMAL RECESSIVE)-LIKE 1"/>
    <property type="match status" value="1"/>
</dbReference>
<accession>A0A7M5XHN4</accession>
<keyword evidence="1" id="KW-0732">Signal</keyword>
<sequence length="423" mass="47892">MRYKILHEIQRIFFSFLIYSHSTIVQGKRFLKRGSYEDAYFELLHKDKVHGRSPAKSAVLPTRFDCMQLCKNSSGCLSINWNEDETKCEIVNYDRHNAPTYTDKPGWKHYDGGDQHYVVLKTWGGYVGCYRGDGNSCSLGRVLSTGTGGCNVNAGNKFTYEYNQAVGTLRSMCSNQNLCPSHDIGGDTNPNVQMGNSDQCNTFDAKRRFRRTHYGISFHNYCMYMWGDGATGANQYLELGRCTNHNAIKIMMDSSLANAPVKTTLWEGISNYDSVTDAYNSRGSIHSTGYSDGFVFQTWGDWYVVKMQALFIAPETGSYVFRVAVDDFAQLFLSSDATEANKVNILEDNNNCPDANGWDYTAAKDSNTVALEKGKAYYIEVLLYEKDADEYLQLFMKKPSAGEVGFEFVETNYLRLIESEWET</sequence>
<dbReference type="AlphaFoldDB" id="A0A7M5XHN4"/>
<dbReference type="InterPro" id="IPR003609">
    <property type="entry name" value="Pan_app"/>
</dbReference>
<dbReference type="PANTHER" id="PTHR46769:SF2">
    <property type="entry name" value="FIBROCYSTIN-L ISOFORM 2 PRECURSOR-RELATED"/>
    <property type="match status" value="1"/>
</dbReference>
<dbReference type="Pfam" id="PF07691">
    <property type="entry name" value="PA14"/>
    <property type="match status" value="1"/>
</dbReference>
<dbReference type="InterPro" id="IPR037524">
    <property type="entry name" value="PA14/GLEYA"/>
</dbReference>
<dbReference type="SUPFAM" id="SSF56988">
    <property type="entry name" value="Anthrax protective antigen"/>
    <property type="match status" value="1"/>
</dbReference>
<dbReference type="SUPFAM" id="SSF57414">
    <property type="entry name" value="Hairpin loop containing domain-like"/>
    <property type="match status" value="1"/>
</dbReference>
<reference evidence="3" key="1">
    <citation type="submission" date="2021-01" db="UniProtKB">
        <authorList>
            <consortium name="EnsemblMetazoa"/>
        </authorList>
    </citation>
    <scope>IDENTIFICATION</scope>
</reference>
<dbReference type="RefSeq" id="XP_066924047.1">
    <property type="nucleotide sequence ID" value="XM_067067946.1"/>
</dbReference>
<dbReference type="OrthoDB" id="120976at2759"/>
<dbReference type="Pfam" id="PF00024">
    <property type="entry name" value="PAN_1"/>
    <property type="match status" value="1"/>
</dbReference>
<proteinExistence type="predicted"/>
<name>A0A7M5XHN4_9CNID</name>
<dbReference type="GeneID" id="136811332"/>
<feature type="domain" description="PA14" evidence="2">
    <location>
        <begin position="256"/>
        <end position="413"/>
    </location>
</feature>
<dbReference type="Proteomes" id="UP000594262">
    <property type="component" value="Unplaced"/>
</dbReference>
<organism evidence="3 4">
    <name type="scientific">Clytia hemisphaerica</name>
    <dbReference type="NCBI Taxonomy" id="252671"/>
    <lineage>
        <taxon>Eukaryota</taxon>
        <taxon>Metazoa</taxon>
        <taxon>Cnidaria</taxon>
        <taxon>Hydrozoa</taxon>
        <taxon>Hydroidolina</taxon>
        <taxon>Leptothecata</taxon>
        <taxon>Obeliida</taxon>
        <taxon>Clytiidae</taxon>
        <taxon>Clytia</taxon>
    </lineage>
</organism>
<dbReference type="InterPro" id="IPR011658">
    <property type="entry name" value="PA14_dom"/>
</dbReference>
<dbReference type="Gene3D" id="2.60.120.1560">
    <property type="match status" value="1"/>
</dbReference>
<dbReference type="InterPro" id="IPR052387">
    <property type="entry name" value="Fibrocystin"/>
</dbReference>
<evidence type="ECO:0000313" key="4">
    <source>
        <dbReference type="Proteomes" id="UP000594262"/>
    </source>
</evidence>
<evidence type="ECO:0000259" key="2">
    <source>
        <dbReference type="PROSITE" id="PS51820"/>
    </source>
</evidence>
<keyword evidence="4" id="KW-1185">Reference proteome</keyword>
<protein>
    <recommendedName>
        <fullName evidence="2">PA14 domain-containing protein</fullName>
    </recommendedName>
</protein>